<reference evidence="5" key="2">
    <citation type="submission" date="2021-08" db="EMBL/GenBank/DDBJ databases">
        <authorList>
            <person name="Tani A."/>
            <person name="Ola A."/>
            <person name="Ogura Y."/>
            <person name="Katsura K."/>
            <person name="Hayashi T."/>
        </authorList>
    </citation>
    <scope>NUCLEOTIDE SEQUENCE</scope>
    <source>
        <strain evidence="5">DSM 17168</strain>
    </source>
</reference>
<proteinExistence type="inferred from homology"/>
<dbReference type="SUPFAM" id="SSF46458">
    <property type="entry name" value="Globin-like"/>
    <property type="match status" value="1"/>
</dbReference>
<sequence length="444" mass="46488">MSDDSVSERLAFLEIDRTTVSELPQLWAVIGPALPQVLARFYTKMTAVPHLAAMIGRQQDRLVTAQSSHWERLFSGRFDADYVAGIRRIGRVHHTIGLEPRWYIGGYAFVLNELVRLLSERAGLGGRRRLARQVAALNKVVMLDMDFAISVYQDMLVEERQRKGQVLSGAIATFSEAVQASLSVSGAAGDDLARSAATLDAATAEAGGIADTVASAAGQTSSNMQAGAAAAEELAVSVREIGTQAGRSAEVARQAVESAQRTERTVSGLAEQARGIGQVVDLINQIAGQTNLLALNATIEAARAGEAGRGFAVVATEVKELAGQTAKATTEIGARIGAIQDATLRSAADIQEIVRVIGDVSAIATAIAAAVEEQTAVTSDIALTVQRTATNTQEVAGTIETLRGSTASAASAAQGVVAARATLGTQLARLRADIDRFLETARAA</sequence>
<dbReference type="RefSeq" id="WP_283205963.1">
    <property type="nucleotide sequence ID" value="NZ_BPQQ01000008.1"/>
</dbReference>
<reference evidence="5" key="1">
    <citation type="journal article" date="2021" name="Front. Microbiol.">
        <title>Comprehensive Comparative Genomics and Phenotyping of Methylobacterium Species.</title>
        <authorList>
            <person name="Alessa O."/>
            <person name="Ogura Y."/>
            <person name="Fujitani Y."/>
            <person name="Takami H."/>
            <person name="Hayashi T."/>
            <person name="Sahin N."/>
            <person name="Tani A."/>
        </authorList>
    </citation>
    <scope>NUCLEOTIDE SEQUENCE</scope>
    <source>
        <strain evidence="5">DSM 17168</strain>
    </source>
</reference>
<feature type="domain" description="Methyl-accepting transducer" evidence="4">
    <location>
        <begin position="188"/>
        <end position="410"/>
    </location>
</feature>
<evidence type="ECO:0000256" key="2">
    <source>
        <dbReference type="ARBA" id="ARBA00029447"/>
    </source>
</evidence>
<organism evidence="5 6">
    <name type="scientific">Methylobacterium isbiliense</name>
    <dbReference type="NCBI Taxonomy" id="315478"/>
    <lineage>
        <taxon>Bacteria</taxon>
        <taxon>Pseudomonadati</taxon>
        <taxon>Pseudomonadota</taxon>
        <taxon>Alphaproteobacteria</taxon>
        <taxon>Hyphomicrobiales</taxon>
        <taxon>Methylobacteriaceae</taxon>
        <taxon>Methylobacterium</taxon>
    </lineage>
</organism>
<protein>
    <recommendedName>
        <fullName evidence="4">Methyl-accepting transducer domain-containing protein</fullName>
    </recommendedName>
</protein>
<dbReference type="PANTHER" id="PTHR32089:SF112">
    <property type="entry name" value="LYSOZYME-LIKE PROTEIN-RELATED"/>
    <property type="match status" value="1"/>
</dbReference>
<dbReference type="Gene3D" id="1.10.287.950">
    <property type="entry name" value="Methyl-accepting chemotaxis protein"/>
    <property type="match status" value="1"/>
</dbReference>
<evidence type="ECO:0000256" key="3">
    <source>
        <dbReference type="PROSITE-ProRule" id="PRU00284"/>
    </source>
</evidence>
<keyword evidence="6" id="KW-1185">Reference proteome</keyword>
<dbReference type="Gene3D" id="1.10.490.10">
    <property type="entry name" value="Globins"/>
    <property type="match status" value="1"/>
</dbReference>
<dbReference type="SUPFAM" id="SSF58104">
    <property type="entry name" value="Methyl-accepting chemotaxis protein (MCP) signaling domain"/>
    <property type="match status" value="1"/>
</dbReference>
<evidence type="ECO:0000256" key="1">
    <source>
        <dbReference type="ARBA" id="ARBA00023224"/>
    </source>
</evidence>
<evidence type="ECO:0000259" key="4">
    <source>
        <dbReference type="PROSITE" id="PS50111"/>
    </source>
</evidence>
<dbReference type="Pfam" id="PF00015">
    <property type="entry name" value="MCPsignal"/>
    <property type="match status" value="1"/>
</dbReference>
<dbReference type="SMART" id="SM00283">
    <property type="entry name" value="MA"/>
    <property type="match status" value="1"/>
</dbReference>
<dbReference type="InterPro" id="IPR012292">
    <property type="entry name" value="Globin/Proto"/>
</dbReference>
<dbReference type="InterPro" id="IPR004090">
    <property type="entry name" value="Chemotax_Me-accpt_rcpt"/>
</dbReference>
<comment type="similarity">
    <text evidence="2">Belongs to the methyl-accepting chemotaxis (MCP) protein family.</text>
</comment>
<evidence type="ECO:0000313" key="6">
    <source>
        <dbReference type="Proteomes" id="UP001055153"/>
    </source>
</evidence>
<evidence type="ECO:0000313" key="5">
    <source>
        <dbReference type="EMBL" id="GJD98824.1"/>
    </source>
</evidence>
<dbReference type="Pfam" id="PF11563">
    <property type="entry name" value="Protoglobin"/>
    <property type="match status" value="1"/>
</dbReference>
<dbReference type="Proteomes" id="UP001055153">
    <property type="component" value="Unassembled WGS sequence"/>
</dbReference>
<dbReference type="PANTHER" id="PTHR32089">
    <property type="entry name" value="METHYL-ACCEPTING CHEMOTAXIS PROTEIN MCPB"/>
    <property type="match status" value="1"/>
</dbReference>
<dbReference type="PRINTS" id="PR00260">
    <property type="entry name" value="CHEMTRNSDUCR"/>
</dbReference>
<keyword evidence="1 3" id="KW-0807">Transducer</keyword>
<dbReference type="EMBL" id="BPQQ01000008">
    <property type="protein sequence ID" value="GJD98824.1"/>
    <property type="molecule type" value="Genomic_DNA"/>
</dbReference>
<name>A0ABQ4S8L9_9HYPH</name>
<dbReference type="InterPro" id="IPR044398">
    <property type="entry name" value="Globin-sensor_dom"/>
</dbReference>
<dbReference type="InterPro" id="IPR039379">
    <property type="entry name" value="Protoglobin_sensor_dom"/>
</dbReference>
<dbReference type="PROSITE" id="PS50111">
    <property type="entry name" value="CHEMOTAXIS_TRANSDUC_2"/>
    <property type="match status" value="1"/>
</dbReference>
<dbReference type="InterPro" id="IPR009050">
    <property type="entry name" value="Globin-like_sf"/>
</dbReference>
<dbReference type="InterPro" id="IPR004089">
    <property type="entry name" value="MCPsignal_dom"/>
</dbReference>
<comment type="caution">
    <text evidence="5">The sequence shown here is derived from an EMBL/GenBank/DDBJ whole genome shotgun (WGS) entry which is preliminary data.</text>
</comment>
<dbReference type="CDD" id="cd01068">
    <property type="entry name" value="globin_sensor"/>
    <property type="match status" value="1"/>
</dbReference>
<gene>
    <name evidence="5" type="ORF">GMJLKIPL_0737</name>
</gene>
<accession>A0ABQ4S8L9</accession>